<dbReference type="KEGG" id="smam:Mal15_27980"/>
<feature type="transmembrane region" description="Helical" evidence="8">
    <location>
        <begin position="149"/>
        <end position="171"/>
    </location>
</feature>
<name>A0A5B9MD95_9BACT</name>
<evidence type="ECO:0000313" key="11">
    <source>
        <dbReference type="Proteomes" id="UP000321353"/>
    </source>
</evidence>
<dbReference type="PRINTS" id="PR00812">
    <property type="entry name" value="BCTERIALGSPF"/>
</dbReference>
<dbReference type="InterPro" id="IPR018076">
    <property type="entry name" value="T2SS_GspF_dom"/>
</dbReference>
<dbReference type="Gene3D" id="1.20.81.30">
    <property type="entry name" value="Type II secretion system (T2SS), domain F"/>
    <property type="match status" value="2"/>
</dbReference>
<comment type="subcellular location">
    <subcellularLocation>
        <location evidence="1">Cell membrane</location>
        <topology evidence="1">Multi-pass membrane protein</topology>
    </subcellularLocation>
</comment>
<dbReference type="InterPro" id="IPR003004">
    <property type="entry name" value="GspF/PilC"/>
</dbReference>
<feature type="region of interest" description="Disordered" evidence="7">
    <location>
        <begin position="1"/>
        <end position="21"/>
    </location>
</feature>
<dbReference type="GO" id="GO:0005886">
    <property type="term" value="C:plasma membrane"/>
    <property type="evidence" value="ECO:0007669"/>
    <property type="project" value="UniProtKB-SubCell"/>
</dbReference>
<dbReference type="Pfam" id="PF00482">
    <property type="entry name" value="T2SSF"/>
    <property type="match status" value="2"/>
</dbReference>
<protein>
    <submittedName>
        <fullName evidence="10">Type II secretion system protein F</fullName>
    </submittedName>
</protein>
<organism evidence="10 11">
    <name type="scientific">Stieleria maiorica</name>
    <dbReference type="NCBI Taxonomy" id="2795974"/>
    <lineage>
        <taxon>Bacteria</taxon>
        <taxon>Pseudomonadati</taxon>
        <taxon>Planctomycetota</taxon>
        <taxon>Planctomycetia</taxon>
        <taxon>Pirellulales</taxon>
        <taxon>Pirellulaceae</taxon>
        <taxon>Stieleria</taxon>
    </lineage>
</organism>
<evidence type="ECO:0000313" key="10">
    <source>
        <dbReference type="EMBL" id="QEF98743.1"/>
    </source>
</evidence>
<proteinExistence type="inferred from homology"/>
<dbReference type="InterPro" id="IPR042094">
    <property type="entry name" value="T2SS_GspF_sf"/>
</dbReference>
<evidence type="ECO:0000256" key="7">
    <source>
        <dbReference type="SAM" id="MobiDB-lite"/>
    </source>
</evidence>
<accession>A0A5B9MD95</accession>
<keyword evidence="6 8" id="KW-0472">Membrane</keyword>
<dbReference type="PANTHER" id="PTHR30012:SF0">
    <property type="entry name" value="TYPE II SECRETION SYSTEM PROTEIN F-RELATED"/>
    <property type="match status" value="1"/>
</dbReference>
<feature type="transmembrane region" description="Helical" evidence="8">
    <location>
        <begin position="202"/>
        <end position="221"/>
    </location>
</feature>
<evidence type="ECO:0000256" key="1">
    <source>
        <dbReference type="ARBA" id="ARBA00004651"/>
    </source>
</evidence>
<evidence type="ECO:0000256" key="8">
    <source>
        <dbReference type="SAM" id="Phobius"/>
    </source>
</evidence>
<feature type="transmembrane region" description="Helical" evidence="8">
    <location>
        <begin position="348"/>
        <end position="374"/>
    </location>
</feature>
<dbReference type="Proteomes" id="UP000321353">
    <property type="component" value="Chromosome"/>
</dbReference>
<keyword evidence="11" id="KW-1185">Reference proteome</keyword>
<feature type="domain" description="Type II secretion system protein GspF" evidence="9">
    <location>
        <begin position="49"/>
        <end position="172"/>
    </location>
</feature>
<evidence type="ECO:0000256" key="6">
    <source>
        <dbReference type="ARBA" id="ARBA00023136"/>
    </source>
</evidence>
<evidence type="ECO:0000259" key="9">
    <source>
        <dbReference type="Pfam" id="PF00482"/>
    </source>
</evidence>
<gene>
    <name evidence="10" type="primary">epsF_2</name>
    <name evidence="10" type="ORF">Mal15_27980</name>
</gene>
<evidence type="ECO:0000256" key="5">
    <source>
        <dbReference type="ARBA" id="ARBA00022989"/>
    </source>
</evidence>
<keyword evidence="5 8" id="KW-1133">Transmembrane helix</keyword>
<reference evidence="10 11" key="1">
    <citation type="submission" date="2019-02" db="EMBL/GenBank/DDBJ databases">
        <title>Planctomycetal bacteria perform biofilm scaping via a novel small molecule.</title>
        <authorList>
            <person name="Jeske O."/>
            <person name="Boedeker C."/>
            <person name="Wiegand S."/>
            <person name="Breitling P."/>
            <person name="Kallscheuer N."/>
            <person name="Jogler M."/>
            <person name="Rohde M."/>
            <person name="Petersen J."/>
            <person name="Medema M.H."/>
            <person name="Surup F."/>
            <person name="Jogler C."/>
        </authorList>
    </citation>
    <scope>NUCLEOTIDE SEQUENCE [LARGE SCALE GENOMIC DNA]</scope>
    <source>
        <strain evidence="10 11">Mal15</strain>
    </source>
</reference>
<evidence type="ECO:0000256" key="3">
    <source>
        <dbReference type="ARBA" id="ARBA00022475"/>
    </source>
</evidence>
<dbReference type="AlphaFoldDB" id="A0A5B9MD95"/>
<comment type="similarity">
    <text evidence="2">Belongs to the GSP F family.</text>
</comment>
<dbReference type="PANTHER" id="PTHR30012">
    <property type="entry name" value="GENERAL SECRETION PATHWAY PROTEIN"/>
    <property type="match status" value="1"/>
</dbReference>
<keyword evidence="4 8" id="KW-0812">Transmembrane</keyword>
<dbReference type="EMBL" id="CP036264">
    <property type="protein sequence ID" value="QEF98743.1"/>
    <property type="molecule type" value="Genomic_DNA"/>
</dbReference>
<keyword evidence="3" id="KW-1003">Cell membrane</keyword>
<dbReference type="RefSeq" id="WP_147868241.1">
    <property type="nucleotide sequence ID" value="NZ_CP036264.1"/>
</dbReference>
<evidence type="ECO:0000256" key="2">
    <source>
        <dbReference type="ARBA" id="ARBA00005745"/>
    </source>
</evidence>
<evidence type="ECO:0000256" key="4">
    <source>
        <dbReference type="ARBA" id="ARBA00022692"/>
    </source>
</evidence>
<feature type="domain" description="Type II secretion system protein GspF" evidence="9">
    <location>
        <begin position="252"/>
        <end position="375"/>
    </location>
</feature>
<sequence>MSTASSQGGARAVTGNEHAEPPNLFKTLHEIKFGNDPQRRFKRKDLILFLRNLTTLVQNGVSLTHALETVARDRSLKKYHHILSSISRALKGGESLSTAMKTFPSAFNTTLISQVEVGERSGALDQALVRVTEQLERSSGHRKMILKKLAYPAILVVAGTGSVTFMLLYVIPTFQQMYEDAGATLPAITQLLIDSSVMIQNYGFHLLGLIIVLAVAVIALFRNVQSRRWIDRNLIRIPVIGDWFRNLAILQFADVLGNLMESGFTLAEALPPAGRAIGNRYVREKILGLYTAIRRGERFSQSLQREGDLFPAVVNQLVIVGERTGRLVPVTHQIRKHLRRDVEDSTDALVGAIEPILTIVLAVAVGGILLAVYLPMFDLIGKVNH</sequence>